<dbReference type="GO" id="GO:0019288">
    <property type="term" value="P:isopentenyl diphosphate biosynthetic process, methylerythritol 4-phosphate pathway"/>
    <property type="evidence" value="ECO:0007669"/>
    <property type="project" value="UniProtKB-UniRule"/>
</dbReference>
<evidence type="ECO:0000259" key="10">
    <source>
        <dbReference type="Pfam" id="PF00288"/>
    </source>
</evidence>
<reference evidence="12" key="1">
    <citation type="submission" date="2020-03" db="EMBL/GenBank/DDBJ databases">
        <title>Draft sequencing of Calidifontibacter sp. DB0510.</title>
        <authorList>
            <person name="Kim D.-U."/>
        </authorList>
    </citation>
    <scope>NUCLEOTIDE SEQUENCE</scope>
    <source>
        <strain evidence="12">DB0510</strain>
    </source>
</reference>
<dbReference type="Gene3D" id="3.30.230.10">
    <property type="match status" value="1"/>
</dbReference>
<dbReference type="InterPro" id="IPR020568">
    <property type="entry name" value="Ribosomal_Su5_D2-typ_SF"/>
</dbReference>
<feature type="active site" evidence="9">
    <location>
        <position position="138"/>
    </location>
</feature>
<evidence type="ECO:0000313" key="12">
    <source>
        <dbReference type="EMBL" id="NHN55660.1"/>
    </source>
</evidence>
<evidence type="ECO:0000256" key="3">
    <source>
        <dbReference type="ARBA" id="ARBA00017473"/>
    </source>
</evidence>
<dbReference type="SUPFAM" id="SSF55060">
    <property type="entry name" value="GHMP Kinase, C-terminal domain"/>
    <property type="match status" value="1"/>
</dbReference>
<keyword evidence="7 9" id="KW-0067">ATP-binding</keyword>
<feature type="domain" description="GHMP kinase C-terminal" evidence="11">
    <location>
        <begin position="204"/>
        <end position="276"/>
    </location>
</feature>
<keyword evidence="13" id="KW-1185">Reference proteome</keyword>
<dbReference type="InterPro" id="IPR006204">
    <property type="entry name" value="GHMP_kinase_N_dom"/>
</dbReference>
<feature type="domain" description="GHMP kinase N-terminal" evidence="10">
    <location>
        <begin position="68"/>
        <end position="146"/>
    </location>
</feature>
<keyword evidence="4 9" id="KW-0808">Transferase</keyword>
<feature type="active site" evidence="9">
    <location>
        <position position="11"/>
    </location>
</feature>
<evidence type="ECO:0000256" key="4">
    <source>
        <dbReference type="ARBA" id="ARBA00022679"/>
    </source>
</evidence>
<organism evidence="12 13">
    <name type="scientific">Metallococcus carri</name>
    <dbReference type="NCBI Taxonomy" id="1656884"/>
    <lineage>
        <taxon>Bacteria</taxon>
        <taxon>Bacillati</taxon>
        <taxon>Actinomycetota</taxon>
        <taxon>Actinomycetes</taxon>
        <taxon>Micrococcales</taxon>
        <taxon>Dermacoccaceae</taxon>
        <taxon>Metallococcus</taxon>
    </lineage>
</organism>
<evidence type="ECO:0000256" key="1">
    <source>
        <dbReference type="ARBA" id="ARBA00009684"/>
    </source>
</evidence>
<dbReference type="PIRSF" id="PIRSF010376">
    <property type="entry name" value="IspE"/>
    <property type="match status" value="1"/>
</dbReference>
<comment type="function">
    <text evidence="9">Catalyzes the phosphorylation of the position 2 hydroxy group of 4-diphosphocytidyl-2C-methyl-D-erythritol.</text>
</comment>
<evidence type="ECO:0000256" key="6">
    <source>
        <dbReference type="ARBA" id="ARBA00022777"/>
    </source>
</evidence>
<keyword evidence="6 9" id="KW-0418">Kinase</keyword>
<accession>A0A967B1N5</accession>
<name>A0A967B1N5_9MICO</name>
<comment type="caution">
    <text evidence="12">The sequence shown here is derived from an EMBL/GenBank/DDBJ whole genome shotgun (WGS) entry which is preliminary data.</text>
</comment>
<comment type="pathway">
    <text evidence="9">Isoprenoid biosynthesis; isopentenyl diphosphate biosynthesis via DXP pathway; isopentenyl diphosphate from 1-deoxy-D-xylulose 5-phosphate: step 3/6.</text>
</comment>
<dbReference type="GO" id="GO:0016114">
    <property type="term" value="P:terpenoid biosynthetic process"/>
    <property type="evidence" value="ECO:0007669"/>
    <property type="project" value="UniProtKB-UniRule"/>
</dbReference>
<dbReference type="AlphaFoldDB" id="A0A967B1N5"/>
<comment type="catalytic activity">
    <reaction evidence="9">
        <text>4-CDP-2-C-methyl-D-erythritol + ATP = 4-CDP-2-C-methyl-D-erythritol 2-phosphate + ADP + H(+)</text>
        <dbReference type="Rhea" id="RHEA:18437"/>
        <dbReference type="ChEBI" id="CHEBI:15378"/>
        <dbReference type="ChEBI" id="CHEBI:30616"/>
        <dbReference type="ChEBI" id="CHEBI:57823"/>
        <dbReference type="ChEBI" id="CHEBI:57919"/>
        <dbReference type="ChEBI" id="CHEBI:456216"/>
        <dbReference type="EC" id="2.7.1.148"/>
    </reaction>
</comment>
<dbReference type="Pfam" id="PF00288">
    <property type="entry name" value="GHMP_kinases_N"/>
    <property type="match status" value="1"/>
</dbReference>
<dbReference type="GO" id="GO:0005524">
    <property type="term" value="F:ATP binding"/>
    <property type="evidence" value="ECO:0007669"/>
    <property type="project" value="UniProtKB-UniRule"/>
</dbReference>
<dbReference type="GO" id="GO:0050515">
    <property type="term" value="F:4-(cytidine 5'-diphospho)-2-C-methyl-D-erythritol kinase activity"/>
    <property type="evidence" value="ECO:0007669"/>
    <property type="project" value="UniProtKB-UniRule"/>
</dbReference>
<evidence type="ECO:0000256" key="9">
    <source>
        <dbReference type="HAMAP-Rule" id="MF_00061"/>
    </source>
</evidence>
<protein>
    <recommendedName>
        <fullName evidence="3 9">4-diphosphocytidyl-2-C-methyl-D-erythritol kinase</fullName>
        <shortName evidence="9">CMK</shortName>
        <ecNumber evidence="2 9">2.7.1.148</ecNumber>
    </recommendedName>
    <alternativeName>
        <fullName evidence="8 9">4-(cytidine-5'-diphospho)-2-C-methyl-D-erythritol kinase</fullName>
    </alternativeName>
</protein>
<sequence>MQAVTVRVPAKVNLALTVGPPREDGFHGLATIFHAVNLTDDVTVEPASSWSCTVTGPDAARVPTDDSNLAVKAAKRLARSFPEIGPMRITIDKSIPVAGGMAGGSADAAATLVAVDALFDLGISRKRLLGYAARLGSDVPFALVGGTALGSGRGEELAPVLGGGSYEWVFALQREGLSTPQVYAECDRLRADRAVPVPMVSEEMMTALRGGDVHALAEHLHNDLQDAAIALRPTLRDTLETGLEEGALAAVVSGSGPTCAFLCENRSGALDLMVALNAAKVADDIVRASGPHPGAKVTSHG</sequence>
<proteinExistence type="inferred from homology"/>
<dbReference type="NCBIfam" id="NF002870">
    <property type="entry name" value="PRK03188.1"/>
    <property type="match status" value="1"/>
</dbReference>
<dbReference type="Proteomes" id="UP000744769">
    <property type="component" value="Unassembled WGS sequence"/>
</dbReference>
<keyword evidence="9" id="KW-0414">Isoprene biosynthesis</keyword>
<evidence type="ECO:0000259" key="11">
    <source>
        <dbReference type="Pfam" id="PF08544"/>
    </source>
</evidence>
<dbReference type="PANTHER" id="PTHR43527:SF2">
    <property type="entry name" value="4-DIPHOSPHOCYTIDYL-2-C-METHYL-D-ERYTHRITOL KINASE, CHLOROPLASTIC"/>
    <property type="match status" value="1"/>
</dbReference>
<evidence type="ECO:0000256" key="7">
    <source>
        <dbReference type="ARBA" id="ARBA00022840"/>
    </source>
</evidence>
<dbReference type="EMBL" id="JAAOIV010000004">
    <property type="protein sequence ID" value="NHN55660.1"/>
    <property type="molecule type" value="Genomic_DNA"/>
</dbReference>
<dbReference type="InterPro" id="IPR014721">
    <property type="entry name" value="Ribsml_uS5_D2-typ_fold_subgr"/>
</dbReference>
<dbReference type="RefSeq" id="WP_166195593.1">
    <property type="nucleotide sequence ID" value="NZ_JAAOIV010000004.1"/>
</dbReference>
<dbReference type="HAMAP" id="MF_00061">
    <property type="entry name" value="IspE"/>
    <property type="match status" value="1"/>
</dbReference>
<evidence type="ECO:0000313" key="13">
    <source>
        <dbReference type="Proteomes" id="UP000744769"/>
    </source>
</evidence>
<dbReference type="PANTHER" id="PTHR43527">
    <property type="entry name" value="4-DIPHOSPHOCYTIDYL-2-C-METHYL-D-ERYTHRITOL KINASE, CHLOROPLASTIC"/>
    <property type="match status" value="1"/>
</dbReference>
<comment type="similarity">
    <text evidence="1 9">Belongs to the GHMP kinase family. IspE subfamily.</text>
</comment>
<feature type="binding site" evidence="9">
    <location>
        <begin position="96"/>
        <end position="106"/>
    </location>
    <ligand>
        <name>ATP</name>
        <dbReference type="ChEBI" id="CHEBI:30616"/>
    </ligand>
</feature>
<evidence type="ECO:0000256" key="8">
    <source>
        <dbReference type="ARBA" id="ARBA00032554"/>
    </source>
</evidence>
<dbReference type="InterPro" id="IPR004424">
    <property type="entry name" value="IspE"/>
</dbReference>
<dbReference type="EC" id="2.7.1.148" evidence="2 9"/>
<dbReference type="Gene3D" id="3.30.70.890">
    <property type="entry name" value="GHMP kinase, C-terminal domain"/>
    <property type="match status" value="1"/>
</dbReference>
<dbReference type="SUPFAM" id="SSF54211">
    <property type="entry name" value="Ribosomal protein S5 domain 2-like"/>
    <property type="match status" value="1"/>
</dbReference>
<dbReference type="Pfam" id="PF08544">
    <property type="entry name" value="GHMP_kinases_C"/>
    <property type="match status" value="1"/>
</dbReference>
<dbReference type="InterPro" id="IPR013750">
    <property type="entry name" value="GHMP_kinase_C_dom"/>
</dbReference>
<dbReference type="NCBIfam" id="TIGR00154">
    <property type="entry name" value="ispE"/>
    <property type="match status" value="1"/>
</dbReference>
<evidence type="ECO:0000256" key="5">
    <source>
        <dbReference type="ARBA" id="ARBA00022741"/>
    </source>
</evidence>
<keyword evidence="5 9" id="KW-0547">Nucleotide-binding</keyword>
<evidence type="ECO:0000256" key="2">
    <source>
        <dbReference type="ARBA" id="ARBA00012052"/>
    </source>
</evidence>
<dbReference type="InterPro" id="IPR036554">
    <property type="entry name" value="GHMP_kinase_C_sf"/>
</dbReference>
<gene>
    <name evidence="9" type="primary">ispE</name>
    <name evidence="12" type="ORF">G9U51_07690</name>
</gene>